<sequence length="179" mass="19362">MKFLLAAAAIVLPIASHAGPKLIDVVGLIPGVSDAQQVRQASAQPTSTDDGVFLEIGGIKIPCITDFLNGRLAAMTCFTGSSGSSKYTRESNQQVFEELVAGWTRKFGVPDKTERQKVRTRAGVEYEQLSVSWMDASGNRLEIANMMQSVTQGLISIRSADALRKEALEEGQRNAAKKF</sequence>
<feature type="signal peptide" evidence="1">
    <location>
        <begin position="1"/>
        <end position="18"/>
    </location>
</feature>
<feature type="chain" id="PRO_5037436836" evidence="1">
    <location>
        <begin position="19"/>
        <end position="179"/>
    </location>
</feature>
<keyword evidence="3" id="KW-1185">Reference proteome</keyword>
<evidence type="ECO:0000313" key="2">
    <source>
        <dbReference type="EMBL" id="MBL0423450.1"/>
    </source>
</evidence>
<protein>
    <submittedName>
        <fullName evidence="2">Uncharacterized protein</fullName>
    </submittedName>
</protein>
<organism evidence="2 3">
    <name type="scientific">Ramlibacter aurantiacus</name>
    <dbReference type="NCBI Taxonomy" id="2801330"/>
    <lineage>
        <taxon>Bacteria</taxon>
        <taxon>Pseudomonadati</taxon>
        <taxon>Pseudomonadota</taxon>
        <taxon>Betaproteobacteria</taxon>
        <taxon>Burkholderiales</taxon>
        <taxon>Comamonadaceae</taxon>
        <taxon>Ramlibacter</taxon>
    </lineage>
</organism>
<reference evidence="2" key="1">
    <citation type="submission" date="2021-01" db="EMBL/GenBank/DDBJ databases">
        <title>Ramlibacter sp. strain AW1 16S ribosomal RNA gene Genome sequencing and assembly.</title>
        <authorList>
            <person name="Kang M."/>
        </authorList>
    </citation>
    <scope>NUCLEOTIDE SEQUENCE</scope>
    <source>
        <strain evidence="2">AW1</strain>
    </source>
</reference>
<evidence type="ECO:0000256" key="1">
    <source>
        <dbReference type="SAM" id="SignalP"/>
    </source>
</evidence>
<name>A0A936ZYM1_9BURK</name>
<keyword evidence="1" id="KW-0732">Signal</keyword>
<dbReference type="Proteomes" id="UP000613011">
    <property type="component" value="Unassembled WGS sequence"/>
</dbReference>
<dbReference type="EMBL" id="JAEQNA010000018">
    <property type="protein sequence ID" value="MBL0423450.1"/>
    <property type="molecule type" value="Genomic_DNA"/>
</dbReference>
<gene>
    <name evidence="2" type="ORF">JI739_24165</name>
</gene>
<proteinExistence type="predicted"/>
<dbReference type="AlphaFoldDB" id="A0A936ZYM1"/>
<accession>A0A936ZYM1</accession>
<comment type="caution">
    <text evidence="2">The sequence shown here is derived from an EMBL/GenBank/DDBJ whole genome shotgun (WGS) entry which is preliminary data.</text>
</comment>
<evidence type="ECO:0000313" key="3">
    <source>
        <dbReference type="Proteomes" id="UP000613011"/>
    </source>
</evidence>